<gene>
    <name evidence="17" type="ORF">ENU74_04715</name>
</gene>
<feature type="transmembrane region" description="Helical" evidence="16">
    <location>
        <begin position="179"/>
        <end position="201"/>
    </location>
</feature>
<feature type="transmembrane region" description="Helical" evidence="16">
    <location>
        <begin position="102"/>
        <end position="119"/>
    </location>
</feature>
<reference evidence="17" key="1">
    <citation type="journal article" date="2020" name="mSystems">
        <title>Genome- and Community-Level Interaction Insights into Carbon Utilization and Element Cycling Functions of Hydrothermarchaeota in Hydrothermal Sediment.</title>
        <authorList>
            <person name="Zhou Z."/>
            <person name="Liu Y."/>
            <person name="Xu W."/>
            <person name="Pan J."/>
            <person name="Luo Z.H."/>
            <person name="Li M."/>
        </authorList>
    </citation>
    <scope>NUCLEOTIDE SEQUENCE [LARGE SCALE GENOMIC DNA]</scope>
    <source>
        <strain evidence="17">SpSt-697</strain>
    </source>
</reference>
<evidence type="ECO:0000256" key="14">
    <source>
        <dbReference type="ARBA" id="ARBA00044770"/>
    </source>
</evidence>
<name>A0A7V4E4J4_UNCW3</name>
<evidence type="ECO:0000256" key="16">
    <source>
        <dbReference type="SAM" id="Phobius"/>
    </source>
</evidence>
<evidence type="ECO:0000256" key="10">
    <source>
        <dbReference type="ARBA" id="ARBA00033270"/>
    </source>
</evidence>
<evidence type="ECO:0000256" key="11">
    <source>
        <dbReference type="ARBA" id="ARBA00038053"/>
    </source>
</evidence>
<dbReference type="GO" id="GO:0008360">
    <property type="term" value="P:regulation of cell shape"/>
    <property type="evidence" value="ECO:0007669"/>
    <property type="project" value="UniProtKB-KW"/>
</dbReference>
<keyword evidence="6" id="KW-0573">Peptidoglycan synthesis</keyword>
<dbReference type="GO" id="GO:0032153">
    <property type="term" value="C:cell division site"/>
    <property type="evidence" value="ECO:0007669"/>
    <property type="project" value="TreeGrafter"/>
</dbReference>
<accession>A0A7V4E4J4</accession>
<evidence type="ECO:0000256" key="13">
    <source>
        <dbReference type="ARBA" id="ARBA00041418"/>
    </source>
</evidence>
<feature type="transmembrane region" description="Helical" evidence="16">
    <location>
        <begin position="325"/>
        <end position="346"/>
    </location>
</feature>
<evidence type="ECO:0000313" key="17">
    <source>
        <dbReference type="EMBL" id="HGK63873.1"/>
    </source>
</evidence>
<dbReference type="InterPro" id="IPR001182">
    <property type="entry name" value="FtsW/RodA"/>
</dbReference>
<feature type="transmembrane region" description="Helical" evidence="16">
    <location>
        <begin position="260"/>
        <end position="280"/>
    </location>
</feature>
<dbReference type="PANTHER" id="PTHR30474">
    <property type="entry name" value="CELL CYCLE PROTEIN"/>
    <property type="match status" value="1"/>
</dbReference>
<dbReference type="AlphaFoldDB" id="A0A7V4E4J4"/>
<dbReference type="Pfam" id="PF01098">
    <property type="entry name" value="FTSW_RODA_SPOVE"/>
    <property type="match status" value="1"/>
</dbReference>
<protein>
    <recommendedName>
        <fullName evidence="12">Probable peptidoglycan glycosyltransferase FtsW</fullName>
        <ecNumber evidence="14">2.4.99.28</ecNumber>
    </recommendedName>
    <alternativeName>
        <fullName evidence="13">Cell division protein FtsW</fullName>
    </alternativeName>
    <alternativeName>
        <fullName evidence="10">Cell wall polymerase</fullName>
    </alternativeName>
    <alternativeName>
        <fullName evidence="9">Peptidoglycan polymerase</fullName>
    </alternativeName>
</protein>
<dbReference type="EMBL" id="DTDR01000120">
    <property type="protein sequence ID" value="HGK63873.1"/>
    <property type="molecule type" value="Genomic_DNA"/>
</dbReference>
<organism evidence="17">
    <name type="scientific">candidate division WOR-3 bacterium</name>
    <dbReference type="NCBI Taxonomy" id="2052148"/>
    <lineage>
        <taxon>Bacteria</taxon>
        <taxon>Bacteria division WOR-3</taxon>
    </lineage>
</organism>
<comment type="subcellular location">
    <subcellularLocation>
        <location evidence="1">Membrane</location>
        <topology evidence="1">Multi-pass membrane protein</topology>
    </subcellularLocation>
</comment>
<sequence>MKLKKAKIDLVFLEIISLLTFFSLLAIYSFTMIEGPVYFQKHLFRIILGIIALFIGILIPYEFWSGKRAKILYFLALVLLSLTFLFSNTIRQFSLLFLKFQPQEFCKIFLLFFVADFLSKMKEEKAQIKGKEFNKFRIEYFLIILVILLVLFQPAIGTAVILFASVLVMFIFAGVKPSVIFSYVFVITFLIFGVINVFPYAKKRFKKFKEGKTYQQYHSQLAIGSGGLFGKGIGCGRQKFKFLPKIHTDFIFSGMAEELGFVPMLFLWLGYFILLWRGLTIAQNAGNNFGKLFGVGFTFMLSFYISVHIFSAFALIPVTGQPLPFISYGGSALISNLFASGVMLNISREKKFSYEF</sequence>
<feature type="transmembrane region" description="Helical" evidence="16">
    <location>
        <begin position="221"/>
        <end position="240"/>
    </location>
</feature>
<dbReference type="GO" id="GO:0051301">
    <property type="term" value="P:cell division"/>
    <property type="evidence" value="ECO:0007669"/>
    <property type="project" value="InterPro"/>
</dbReference>
<comment type="catalytic activity">
    <reaction evidence="15">
        <text>[GlcNAc-(1-&gt;4)-Mur2Ac(oyl-L-Ala-gamma-D-Glu-L-Lys-D-Ala-D-Ala)](n)-di-trans,octa-cis-undecaprenyl diphosphate + beta-D-GlcNAc-(1-&gt;4)-Mur2Ac(oyl-L-Ala-gamma-D-Glu-L-Lys-D-Ala-D-Ala)-di-trans,octa-cis-undecaprenyl diphosphate = [GlcNAc-(1-&gt;4)-Mur2Ac(oyl-L-Ala-gamma-D-Glu-L-Lys-D-Ala-D-Ala)](n+1)-di-trans,octa-cis-undecaprenyl diphosphate + di-trans,octa-cis-undecaprenyl diphosphate + H(+)</text>
        <dbReference type="Rhea" id="RHEA:23708"/>
        <dbReference type="Rhea" id="RHEA-COMP:9602"/>
        <dbReference type="Rhea" id="RHEA-COMP:9603"/>
        <dbReference type="ChEBI" id="CHEBI:15378"/>
        <dbReference type="ChEBI" id="CHEBI:58405"/>
        <dbReference type="ChEBI" id="CHEBI:60033"/>
        <dbReference type="ChEBI" id="CHEBI:78435"/>
        <dbReference type="EC" id="2.4.99.28"/>
    </reaction>
</comment>
<evidence type="ECO:0000256" key="9">
    <source>
        <dbReference type="ARBA" id="ARBA00032370"/>
    </source>
</evidence>
<feature type="transmembrane region" description="Helical" evidence="16">
    <location>
        <begin position="140"/>
        <end position="173"/>
    </location>
</feature>
<proteinExistence type="inferred from homology"/>
<dbReference type="GO" id="GO:0009252">
    <property type="term" value="P:peptidoglycan biosynthetic process"/>
    <property type="evidence" value="ECO:0007669"/>
    <property type="project" value="UniProtKB-KW"/>
</dbReference>
<keyword evidence="4 16" id="KW-0812">Transmembrane</keyword>
<evidence type="ECO:0000256" key="12">
    <source>
        <dbReference type="ARBA" id="ARBA00041185"/>
    </source>
</evidence>
<evidence type="ECO:0000256" key="7">
    <source>
        <dbReference type="ARBA" id="ARBA00022989"/>
    </source>
</evidence>
<evidence type="ECO:0000256" key="15">
    <source>
        <dbReference type="ARBA" id="ARBA00049902"/>
    </source>
</evidence>
<keyword evidence="5" id="KW-0133">Cell shape</keyword>
<keyword evidence="8 16" id="KW-0472">Membrane</keyword>
<evidence type="ECO:0000256" key="1">
    <source>
        <dbReference type="ARBA" id="ARBA00004141"/>
    </source>
</evidence>
<evidence type="ECO:0000256" key="3">
    <source>
        <dbReference type="ARBA" id="ARBA00022679"/>
    </source>
</evidence>
<evidence type="ECO:0000256" key="2">
    <source>
        <dbReference type="ARBA" id="ARBA00022676"/>
    </source>
</evidence>
<dbReference type="PANTHER" id="PTHR30474:SF2">
    <property type="entry name" value="PEPTIDOGLYCAN GLYCOSYLTRANSFERASE FTSW-RELATED"/>
    <property type="match status" value="1"/>
</dbReference>
<keyword evidence="7 16" id="KW-1133">Transmembrane helix</keyword>
<dbReference type="GO" id="GO:0015648">
    <property type="term" value="F:lipid-linked peptidoglycan transporter activity"/>
    <property type="evidence" value="ECO:0007669"/>
    <property type="project" value="TreeGrafter"/>
</dbReference>
<dbReference type="GO" id="GO:0005886">
    <property type="term" value="C:plasma membrane"/>
    <property type="evidence" value="ECO:0007669"/>
    <property type="project" value="TreeGrafter"/>
</dbReference>
<comment type="similarity">
    <text evidence="11">Belongs to the SEDS family. FtsW subfamily.</text>
</comment>
<evidence type="ECO:0000256" key="5">
    <source>
        <dbReference type="ARBA" id="ARBA00022960"/>
    </source>
</evidence>
<feature type="transmembrane region" description="Helical" evidence="16">
    <location>
        <begin position="43"/>
        <end position="64"/>
    </location>
</feature>
<feature type="transmembrane region" description="Helical" evidence="16">
    <location>
        <begin position="12"/>
        <end position="31"/>
    </location>
</feature>
<keyword evidence="3" id="KW-0808">Transferase</keyword>
<dbReference type="GO" id="GO:0008955">
    <property type="term" value="F:peptidoglycan glycosyltransferase activity"/>
    <property type="evidence" value="ECO:0007669"/>
    <property type="project" value="UniProtKB-EC"/>
</dbReference>
<feature type="transmembrane region" description="Helical" evidence="16">
    <location>
        <begin position="71"/>
        <end position="90"/>
    </location>
</feature>
<evidence type="ECO:0000256" key="8">
    <source>
        <dbReference type="ARBA" id="ARBA00023136"/>
    </source>
</evidence>
<dbReference type="EC" id="2.4.99.28" evidence="14"/>
<keyword evidence="2" id="KW-0328">Glycosyltransferase</keyword>
<feature type="transmembrane region" description="Helical" evidence="16">
    <location>
        <begin position="292"/>
        <end position="319"/>
    </location>
</feature>
<comment type="caution">
    <text evidence="17">The sequence shown here is derived from an EMBL/GenBank/DDBJ whole genome shotgun (WGS) entry which is preliminary data.</text>
</comment>
<evidence type="ECO:0000256" key="4">
    <source>
        <dbReference type="ARBA" id="ARBA00022692"/>
    </source>
</evidence>
<evidence type="ECO:0000256" key="6">
    <source>
        <dbReference type="ARBA" id="ARBA00022984"/>
    </source>
</evidence>